<organism evidence="1 2">
    <name type="scientific">Oleoguttula mirabilis</name>
    <dbReference type="NCBI Taxonomy" id="1507867"/>
    <lineage>
        <taxon>Eukaryota</taxon>
        <taxon>Fungi</taxon>
        <taxon>Dikarya</taxon>
        <taxon>Ascomycota</taxon>
        <taxon>Pezizomycotina</taxon>
        <taxon>Dothideomycetes</taxon>
        <taxon>Dothideomycetidae</taxon>
        <taxon>Mycosphaerellales</taxon>
        <taxon>Teratosphaeriaceae</taxon>
        <taxon>Oleoguttula</taxon>
    </lineage>
</organism>
<reference evidence="1 2" key="1">
    <citation type="submission" date="2021-11" db="EMBL/GenBank/DDBJ databases">
        <title>Black yeast isolated from Biological Soil Crust.</title>
        <authorList>
            <person name="Kurbessoian T."/>
        </authorList>
    </citation>
    <scope>NUCLEOTIDE SEQUENCE [LARGE SCALE GENOMIC DNA]</scope>
    <source>
        <strain evidence="1 2">CCFEE 5522</strain>
    </source>
</reference>
<proteinExistence type="predicted"/>
<evidence type="ECO:0000313" key="1">
    <source>
        <dbReference type="EMBL" id="KAK4550645.1"/>
    </source>
</evidence>
<keyword evidence="2" id="KW-1185">Reference proteome</keyword>
<protein>
    <recommendedName>
        <fullName evidence="3">F-box domain-containing protein</fullName>
    </recommendedName>
</protein>
<sequence>MADSKLPYLPPEIYGAVLSWIRRSSDLKNIILTTKKMRDLAMPVLYNTVHIIVERCDRDVLEPLLVHGHPGHQYIRNLITDCDEEGHDEASLSIVRALVRAIPQDRLRFFRCMLMTNLDSQVVYLLASRQRRIEVLAMGPVAENVLRNYDDPQIRQLALQSWPTKVMHLVIPWRVVRLEDLGYYSALLDHNGEACKRLTIRTNCFGPTDKDSKPFDELADAGEPSNTLFQHCIRSKPRRTMRLESLSLSSQDLHHITNNLCAAIELPKLQSLYIWECRQADALLARLIDVFRKEQPQPLKLVVAIKYSKPSPRLVPGLLRALAGLEHLIVSHWCSANEDTKFDVRCLETHKSTLRDLYLGTGENRSRTTPLFVMPEKDIEWLVANVQGLKQLAIAMPKIRMADALSDDWGVFGEVMACLAKLESLSVFRILTWPTAHNSCKESSSADSPDEPFSKDTYLRQLDAVASKIARFFNVTHRHRRRVRMSVLIFGSKGYKDCVGHVDGWSIHMHWPVAYKLRAALNGKGEVEHYAERVEARMMMYEEPLGCVVSNDYDQGLAPAMFE</sequence>
<dbReference type="Proteomes" id="UP001324427">
    <property type="component" value="Unassembled WGS sequence"/>
</dbReference>
<dbReference type="EMBL" id="JAVFHQ010000001">
    <property type="protein sequence ID" value="KAK4550645.1"/>
    <property type="molecule type" value="Genomic_DNA"/>
</dbReference>
<evidence type="ECO:0008006" key="3">
    <source>
        <dbReference type="Google" id="ProtNLM"/>
    </source>
</evidence>
<accession>A0AAV9JY63</accession>
<evidence type="ECO:0000313" key="2">
    <source>
        <dbReference type="Proteomes" id="UP001324427"/>
    </source>
</evidence>
<name>A0AAV9JY63_9PEZI</name>
<dbReference type="AlphaFoldDB" id="A0AAV9JY63"/>
<gene>
    <name evidence="1" type="ORF">LTR36_000224</name>
</gene>
<comment type="caution">
    <text evidence="1">The sequence shown here is derived from an EMBL/GenBank/DDBJ whole genome shotgun (WGS) entry which is preliminary data.</text>
</comment>